<evidence type="ECO:0000256" key="5">
    <source>
        <dbReference type="ARBA" id="ARBA00041116"/>
    </source>
</evidence>
<evidence type="ECO:0000313" key="9">
    <source>
        <dbReference type="WBParaSite" id="GPLIN_000627200"/>
    </source>
</evidence>
<dbReference type="PANTHER" id="PTHR45696:SF10">
    <property type="entry name" value="LARGE RIBOSOMAL SUBUNIT PROTEIN P1"/>
    <property type="match status" value="1"/>
</dbReference>
<evidence type="ECO:0000256" key="6">
    <source>
        <dbReference type="ARBA" id="ARBA00042918"/>
    </source>
</evidence>
<dbReference type="PANTHER" id="PTHR45696">
    <property type="entry name" value="60S ACIDIC RIBOSOMAL PROTEIN P1"/>
    <property type="match status" value="1"/>
</dbReference>
<evidence type="ECO:0000256" key="2">
    <source>
        <dbReference type="ARBA" id="ARBA00005436"/>
    </source>
</evidence>
<dbReference type="FunFam" id="1.10.10.1410:FF:000001">
    <property type="entry name" value="60S acidic ribosomal protein P1"/>
    <property type="match status" value="1"/>
</dbReference>
<dbReference type="Proteomes" id="UP000050741">
    <property type="component" value="Unassembled WGS sequence"/>
</dbReference>
<comment type="function">
    <text evidence="1">Plays an important role in the elongation step of protein synthesis.</text>
</comment>
<dbReference type="AlphaFoldDB" id="A0A183C080"/>
<name>A0A183C080_GLOPA</name>
<feature type="region of interest" description="Disordered" evidence="7">
    <location>
        <begin position="131"/>
        <end position="161"/>
    </location>
</feature>
<reference evidence="9" key="2">
    <citation type="submission" date="2016-06" db="UniProtKB">
        <authorList>
            <consortium name="WormBaseParasite"/>
        </authorList>
    </citation>
    <scope>IDENTIFICATION</scope>
</reference>
<keyword evidence="8" id="KW-1185">Reference proteome</keyword>
<keyword evidence="3" id="KW-0689">Ribosomal protein</keyword>
<dbReference type="GO" id="GO:0002181">
    <property type="term" value="P:cytoplasmic translation"/>
    <property type="evidence" value="ECO:0007669"/>
    <property type="project" value="TreeGrafter"/>
</dbReference>
<dbReference type="HAMAP" id="MF_01478">
    <property type="entry name" value="Ribosomal_L12_arch"/>
    <property type="match status" value="1"/>
</dbReference>
<evidence type="ECO:0000256" key="7">
    <source>
        <dbReference type="SAM" id="MobiDB-lite"/>
    </source>
</evidence>
<evidence type="ECO:0000256" key="1">
    <source>
        <dbReference type="ARBA" id="ARBA00003362"/>
    </source>
</evidence>
<reference evidence="8" key="1">
    <citation type="submission" date="2014-05" db="EMBL/GenBank/DDBJ databases">
        <title>The genome and life-stage specific transcriptomes of Globodera pallida elucidate key aspects of plant parasitism by a cyst nematode.</title>
        <authorList>
            <person name="Cotton J.A."/>
            <person name="Lilley C.J."/>
            <person name="Jones L.M."/>
            <person name="Kikuchi T."/>
            <person name="Reid A.J."/>
            <person name="Thorpe P."/>
            <person name="Tsai I.J."/>
            <person name="Beasley H."/>
            <person name="Blok V."/>
            <person name="Cock P.J.A."/>
            <person name="Van den Akker S.E."/>
            <person name="Holroyd N."/>
            <person name="Hunt M."/>
            <person name="Mantelin S."/>
            <person name="Naghra H."/>
            <person name="Pain A."/>
            <person name="Palomares-Rius J.E."/>
            <person name="Zarowiecki M."/>
            <person name="Berriman M."/>
            <person name="Jones J.T."/>
            <person name="Urwin P.E."/>
        </authorList>
    </citation>
    <scope>NUCLEOTIDE SEQUENCE [LARGE SCALE GENOMIC DNA]</scope>
    <source>
        <strain evidence="8">Lindley</strain>
    </source>
</reference>
<evidence type="ECO:0000313" key="8">
    <source>
        <dbReference type="Proteomes" id="UP000050741"/>
    </source>
</evidence>
<protein>
    <recommendedName>
        <fullName evidence="5">Large ribosomal subunit protein P1</fullName>
    </recommendedName>
    <alternativeName>
        <fullName evidence="6">60S acidic ribosomal protein P1</fullName>
    </alternativeName>
</protein>
<dbReference type="Pfam" id="PF00428">
    <property type="entry name" value="Ribosomal_60s"/>
    <property type="match status" value="1"/>
</dbReference>
<dbReference type="GO" id="GO:0022625">
    <property type="term" value="C:cytosolic large ribosomal subunit"/>
    <property type="evidence" value="ECO:0007669"/>
    <property type="project" value="TreeGrafter"/>
</dbReference>
<dbReference type="GO" id="GO:0003735">
    <property type="term" value="F:structural constituent of ribosome"/>
    <property type="evidence" value="ECO:0007669"/>
    <property type="project" value="InterPro"/>
</dbReference>
<dbReference type="GO" id="GO:0043021">
    <property type="term" value="F:ribonucleoprotein complex binding"/>
    <property type="evidence" value="ECO:0007669"/>
    <property type="project" value="TreeGrafter"/>
</dbReference>
<evidence type="ECO:0000256" key="3">
    <source>
        <dbReference type="ARBA" id="ARBA00022980"/>
    </source>
</evidence>
<sequence length="161" mass="16744">MSRFLGRFGHHPLIKAKYFSHTAEEKNREVGGACVLASLIEAFTNLASNQELACIYAALALQQDDGVPILAEKLQAMVEVAGVSVEPFWAGLYAKGLQGVDVKALIYNIGSGVGSAPAAAAVVTASSAGGGAAAPAAVNEEKKNEESKEELDDDMGFGLFD</sequence>
<dbReference type="InterPro" id="IPR027534">
    <property type="entry name" value="Ribosomal_P1/P2"/>
</dbReference>
<evidence type="ECO:0000256" key="4">
    <source>
        <dbReference type="ARBA" id="ARBA00023274"/>
    </source>
</evidence>
<keyword evidence="4" id="KW-0687">Ribonucleoprotein</keyword>
<dbReference type="GO" id="GO:0006414">
    <property type="term" value="P:translational elongation"/>
    <property type="evidence" value="ECO:0007669"/>
    <property type="project" value="InterPro"/>
</dbReference>
<accession>A0A183C080</accession>
<comment type="similarity">
    <text evidence="2">Belongs to the eukaryotic ribosomal protein P1/P2 family.</text>
</comment>
<dbReference type="Gene3D" id="1.10.10.1410">
    <property type="match status" value="1"/>
</dbReference>
<dbReference type="WBParaSite" id="GPLIN_000627200">
    <property type="protein sequence ID" value="GPLIN_000627200"/>
    <property type="gene ID" value="GPLIN_000627200"/>
</dbReference>
<dbReference type="InterPro" id="IPR038716">
    <property type="entry name" value="P1/P2_N_sf"/>
</dbReference>
<proteinExistence type="inferred from homology"/>
<dbReference type="CDD" id="cd05831">
    <property type="entry name" value="Ribosomal_P1"/>
    <property type="match status" value="1"/>
</dbReference>
<organism evidence="8 9">
    <name type="scientific">Globodera pallida</name>
    <name type="common">Potato cyst nematode worm</name>
    <name type="synonym">Heterodera pallida</name>
    <dbReference type="NCBI Taxonomy" id="36090"/>
    <lineage>
        <taxon>Eukaryota</taxon>
        <taxon>Metazoa</taxon>
        <taxon>Ecdysozoa</taxon>
        <taxon>Nematoda</taxon>
        <taxon>Chromadorea</taxon>
        <taxon>Rhabditida</taxon>
        <taxon>Tylenchina</taxon>
        <taxon>Tylenchomorpha</taxon>
        <taxon>Tylenchoidea</taxon>
        <taxon>Heteroderidae</taxon>
        <taxon>Heteroderinae</taxon>
        <taxon>Globodera</taxon>
    </lineage>
</organism>
<dbReference type="GO" id="GO:0030295">
    <property type="term" value="F:protein kinase activator activity"/>
    <property type="evidence" value="ECO:0007669"/>
    <property type="project" value="TreeGrafter"/>
</dbReference>